<dbReference type="AlphaFoldDB" id="A0AA35TZK8"/>
<dbReference type="GO" id="GO:0008773">
    <property type="term" value="F:[protein-PII] uridylyltransferase activity"/>
    <property type="evidence" value="ECO:0007669"/>
    <property type="project" value="InterPro"/>
</dbReference>
<dbReference type="PROSITE" id="PS51671">
    <property type="entry name" value="ACT"/>
    <property type="match status" value="2"/>
</dbReference>
<feature type="domain" description="HD" evidence="9">
    <location>
        <begin position="459"/>
        <end position="575"/>
    </location>
</feature>
<dbReference type="SUPFAM" id="SSF81301">
    <property type="entry name" value="Nucleotidyltransferase"/>
    <property type="match status" value="1"/>
</dbReference>
<dbReference type="SUPFAM" id="SSF81593">
    <property type="entry name" value="Nucleotidyltransferase substrate binding subunit/domain"/>
    <property type="match status" value="1"/>
</dbReference>
<keyword evidence="1" id="KW-0808">Transferase</keyword>
<dbReference type="InterPro" id="IPR002912">
    <property type="entry name" value="ACT_dom"/>
</dbReference>
<dbReference type="Pfam" id="PF01842">
    <property type="entry name" value="ACT"/>
    <property type="match status" value="1"/>
</dbReference>
<dbReference type="PIRSF" id="PIRSF006288">
    <property type="entry name" value="PII_uridyltransf"/>
    <property type="match status" value="1"/>
</dbReference>
<evidence type="ECO:0000259" key="8">
    <source>
        <dbReference type="PROSITE" id="PS51671"/>
    </source>
</evidence>
<dbReference type="InterPro" id="IPR045865">
    <property type="entry name" value="ACT-like_dom_sf"/>
</dbReference>
<dbReference type="Gene3D" id="1.10.3090.10">
    <property type="entry name" value="cca-adding enzyme, domain 2"/>
    <property type="match status" value="1"/>
</dbReference>
<dbReference type="Gene3D" id="3.30.70.260">
    <property type="match status" value="1"/>
</dbReference>
<organism evidence="10 11">
    <name type="scientific">Geodia barretti</name>
    <name type="common">Barrett's horny sponge</name>
    <dbReference type="NCBI Taxonomy" id="519541"/>
    <lineage>
        <taxon>Eukaryota</taxon>
        <taxon>Metazoa</taxon>
        <taxon>Porifera</taxon>
        <taxon>Demospongiae</taxon>
        <taxon>Heteroscleromorpha</taxon>
        <taxon>Tetractinellida</taxon>
        <taxon>Astrophorina</taxon>
        <taxon>Geodiidae</taxon>
        <taxon>Geodia</taxon>
    </lineage>
</organism>
<dbReference type="Proteomes" id="UP001174909">
    <property type="component" value="Unassembled WGS sequence"/>
</dbReference>
<dbReference type="NCBIfam" id="TIGR01693">
    <property type="entry name" value="UTase_glnD"/>
    <property type="match status" value="1"/>
</dbReference>
<dbReference type="InterPro" id="IPR013546">
    <property type="entry name" value="PII_UdlTrfase/GS_AdlTrfase"/>
</dbReference>
<evidence type="ECO:0000313" key="10">
    <source>
        <dbReference type="EMBL" id="CAI8057420.1"/>
    </source>
</evidence>
<reference evidence="10" key="1">
    <citation type="submission" date="2023-03" db="EMBL/GenBank/DDBJ databases">
        <authorList>
            <person name="Steffen K."/>
            <person name="Cardenas P."/>
        </authorList>
    </citation>
    <scope>NUCLEOTIDE SEQUENCE</scope>
</reference>
<evidence type="ECO:0000256" key="6">
    <source>
        <dbReference type="ARBA" id="ARBA00023268"/>
    </source>
</evidence>
<dbReference type="PROSITE" id="PS51831">
    <property type="entry name" value="HD"/>
    <property type="match status" value="1"/>
</dbReference>
<feature type="domain" description="ACT" evidence="8">
    <location>
        <begin position="784"/>
        <end position="864"/>
    </location>
</feature>
<evidence type="ECO:0000256" key="3">
    <source>
        <dbReference type="ARBA" id="ARBA00022737"/>
    </source>
</evidence>
<dbReference type="InterPro" id="IPR043519">
    <property type="entry name" value="NT_sf"/>
</dbReference>
<feature type="domain" description="ACT" evidence="8">
    <location>
        <begin position="702"/>
        <end position="780"/>
    </location>
</feature>
<dbReference type="EMBL" id="CASHTH010004447">
    <property type="protein sequence ID" value="CAI8057420.1"/>
    <property type="molecule type" value="Genomic_DNA"/>
</dbReference>
<keyword evidence="5" id="KW-0460">Magnesium</keyword>
<feature type="region of interest" description="Disordered" evidence="7">
    <location>
        <begin position="854"/>
        <end position="876"/>
    </location>
</feature>
<keyword evidence="2 10" id="KW-0548">Nucleotidyltransferase</keyword>
<dbReference type="GO" id="GO:0016787">
    <property type="term" value="F:hydrolase activity"/>
    <property type="evidence" value="ECO:0007669"/>
    <property type="project" value="UniProtKB-KW"/>
</dbReference>
<evidence type="ECO:0000256" key="7">
    <source>
        <dbReference type="SAM" id="MobiDB-lite"/>
    </source>
</evidence>
<dbReference type="InterPro" id="IPR010043">
    <property type="entry name" value="UTase/UR"/>
</dbReference>
<protein>
    <submittedName>
        <fullName evidence="10">Bifunctional uridylyltransferase/uridylyl-removing enzyme</fullName>
    </submittedName>
</protein>
<dbReference type="InterPro" id="IPR006674">
    <property type="entry name" value="HD_domain"/>
</dbReference>
<sequence length="876" mass="97388">MSASDARPAALFDRRAFAQAVARLGRDDRKTVLELARGARDEGRRELCRRLEAGASGAEIVAAQTSLIDQLLRVAARVGVARRLSRAQSDHGEPPLPGGGRRLWPGRSGASLRCRYILFLRPYKLTGRSEQIIEHLLYMMWDLGLAVGHATRSVSDCLRRAQEDMTIRTSVLESRHVWGDQALYDAFRRRFLSELVPGTEAEFVAAKLHERDARHLRAGDSRYLLEPNVKDGKGGLRDLHVLFWIAKYLFRVERFGELVERGVLSRHEYGRFARAEDFLWRVRAHLHVVCARAEDRLTFDRQSEIAARMGYGPRRGNLAVERFMKHYFLVAKSVGELTRIGPARDGLFVSGGRIAAVSESTFSERPVRLVTIFRRAQTEGRDIHPATLRLIHQGHGLITASVRDDPEANRAFRAILTDRRNPEKILRMMNEAGVMGRFLPDFGRVVAQTQLDLYHVYTVDEHSIRAIGVLAAIERGRPGRRAAARQHAHSPTADARCALSRAALHDVAKGRGGDHSEIGAEIAREVATRLEFAPDEVETAAWLVRWHLLFSMTAFKRDPNDPRTVDDFVGRVGSLERLRLLLILTAADITAVGPGRMIAWKGSLLRMLYHRAEAVLAGGREAEDRDARVAKARQALRARLADWTEADIAHFEARLPGTYWLSTDSAMQERHARAFFCPFLGRGGDRGPLVETRIDRARDATEMTLYTPDYIGLFAAIAGAVATTGANIVDARVFTTGDGMAIDTIWIQAAGGLSCRVRGRKSRRPIALEPHVLVDNGASRGYTVIEVSARDRPGLLYDITRTLSACGVSIGSAHISTVGSRAVDVFYVRDRFGLKLSRDAQVAQVQGRLTEMLGRETGVAPGRRADDPAPRRRAAG</sequence>
<dbReference type="Pfam" id="PF08335">
    <property type="entry name" value="GlnD_UR_UTase"/>
    <property type="match status" value="1"/>
</dbReference>
<accession>A0AA35TZK8</accession>
<dbReference type="CDD" id="cd04900">
    <property type="entry name" value="ACT_UUR-like_1"/>
    <property type="match status" value="1"/>
</dbReference>
<name>A0AA35TZK8_GEOBA</name>
<keyword evidence="4" id="KW-0378">Hydrolase</keyword>
<keyword evidence="11" id="KW-1185">Reference proteome</keyword>
<evidence type="ECO:0000256" key="4">
    <source>
        <dbReference type="ARBA" id="ARBA00022801"/>
    </source>
</evidence>
<comment type="caution">
    <text evidence="10">The sequence shown here is derived from an EMBL/GenBank/DDBJ whole genome shotgun (WGS) entry which is preliminary data.</text>
</comment>
<keyword evidence="3" id="KW-0677">Repeat</keyword>
<dbReference type="PANTHER" id="PTHR47320">
    <property type="entry name" value="BIFUNCTIONAL URIDYLYLTRANSFERASE/URIDYLYL-REMOVING ENZYME"/>
    <property type="match status" value="1"/>
</dbReference>
<keyword evidence="6" id="KW-0511">Multifunctional enzyme</keyword>
<dbReference type="SUPFAM" id="SSF55021">
    <property type="entry name" value="ACT-like"/>
    <property type="match status" value="2"/>
</dbReference>
<dbReference type="PANTHER" id="PTHR47320:SF1">
    <property type="entry name" value="BIFUNCTIONAL URIDYLYLTRANSFERASE_URIDYLYL-REMOVING ENZYME"/>
    <property type="match status" value="1"/>
</dbReference>
<evidence type="ECO:0000313" key="11">
    <source>
        <dbReference type="Proteomes" id="UP001174909"/>
    </source>
</evidence>
<evidence type="ECO:0000256" key="1">
    <source>
        <dbReference type="ARBA" id="ARBA00022679"/>
    </source>
</evidence>
<evidence type="ECO:0000256" key="5">
    <source>
        <dbReference type="ARBA" id="ARBA00022842"/>
    </source>
</evidence>
<proteinExistence type="inferred from homology"/>
<evidence type="ECO:0000259" key="9">
    <source>
        <dbReference type="PROSITE" id="PS51831"/>
    </source>
</evidence>
<gene>
    <name evidence="10" type="ORF">GBAR_LOCUS31299</name>
</gene>
<dbReference type="SMART" id="SM00471">
    <property type="entry name" value="HDc"/>
    <property type="match status" value="1"/>
</dbReference>
<dbReference type="Pfam" id="PF01966">
    <property type="entry name" value="HD"/>
    <property type="match status" value="1"/>
</dbReference>
<dbReference type="SUPFAM" id="SSF109604">
    <property type="entry name" value="HD-domain/PDEase-like"/>
    <property type="match status" value="1"/>
</dbReference>
<dbReference type="InterPro" id="IPR003607">
    <property type="entry name" value="HD/PDEase_dom"/>
</dbReference>
<evidence type="ECO:0000256" key="2">
    <source>
        <dbReference type="ARBA" id="ARBA00022695"/>
    </source>
</evidence>
<dbReference type="HAMAP" id="MF_00277">
    <property type="entry name" value="PII_uridylyl_transf"/>
    <property type="match status" value="1"/>
</dbReference>
<dbReference type="CDD" id="cd04899">
    <property type="entry name" value="ACT_ACR-UUR-like_2"/>
    <property type="match status" value="1"/>
</dbReference>